<keyword evidence="1" id="KW-0732">Signal</keyword>
<dbReference type="AlphaFoldDB" id="Q4SY78"/>
<evidence type="ECO:0000256" key="1">
    <source>
        <dbReference type="SAM" id="SignalP"/>
    </source>
</evidence>
<dbReference type="GO" id="GO:0097730">
    <property type="term" value="C:non-motile cilium"/>
    <property type="evidence" value="ECO:0007669"/>
    <property type="project" value="TreeGrafter"/>
</dbReference>
<feature type="domain" description="Cilia- and flagella-associated protein 69 ARM repeats" evidence="2">
    <location>
        <begin position="1"/>
        <end position="155"/>
    </location>
</feature>
<dbReference type="GO" id="GO:0042048">
    <property type="term" value="P:olfactory behavior"/>
    <property type="evidence" value="ECO:0007669"/>
    <property type="project" value="TreeGrafter"/>
</dbReference>
<reference evidence="3" key="1">
    <citation type="journal article" date="2004" name="Nature">
        <title>Genome duplication in the teleost fish Tetraodon nigroviridis reveals the early vertebrate proto-karyotype.</title>
        <authorList>
            <person name="Jaillon O."/>
            <person name="Aury J.-M."/>
            <person name="Brunet F."/>
            <person name="Petit J.-L."/>
            <person name="Stange-Thomann N."/>
            <person name="Mauceli E."/>
            <person name="Bouneau L."/>
            <person name="Fischer C."/>
            <person name="Ozouf-Costaz C."/>
            <person name="Bernot A."/>
            <person name="Nicaud S."/>
            <person name="Jaffe D."/>
            <person name="Fisher S."/>
            <person name="Lutfalla G."/>
            <person name="Dossat C."/>
            <person name="Segurens B."/>
            <person name="Dasilva C."/>
            <person name="Salanoubat M."/>
            <person name="Levy M."/>
            <person name="Boudet N."/>
            <person name="Castellano S."/>
            <person name="Anthouard V."/>
            <person name="Jubin C."/>
            <person name="Castelli V."/>
            <person name="Katinka M."/>
            <person name="Vacherie B."/>
            <person name="Biemont C."/>
            <person name="Skalli Z."/>
            <person name="Cattolico L."/>
            <person name="Poulain J."/>
            <person name="De Berardinis V."/>
            <person name="Cruaud C."/>
            <person name="Duprat S."/>
            <person name="Brottier P."/>
            <person name="Coutanceau J.-P."/>
            <person name="Gouzy J."/>
            <person name="Parra G."/>
            <person name="Lardier G."/>
            <person name="Chapple C."/>
            <person name="McKernan K.J."/>
            <person name="McEwan P."/>
            <person name="Bosak S."/>
            <person name="Kellis M."/>
            <person name="Volff J.-N."/>
            <person name="Guigo R."/>
            <person name="Zody M.C."/>
            <person name="Mesirov J."/>
            <person name="Lindblad-Toh K."/>
            <person name="Birren B."/>
            <person name="Nusbaum C."/>
            <person name="Kahn D."/>
            <person name="Robinson-Rechavi M."/>
            <person name="Laudet V."/>
            <person name="Schachter V."/>
            <person name="Quetier F."/>
            <person name="Saurin W."/>
            <person name="Scarpelli C."/>
            <person name="Wincker P."/>
            <person name="Lander E.S."/>
            <person name="Weissenbach J."/>
            <person name="Roest Crollius H."/>
        </authorList>
    </citation>
    <scope>NUCLEOTIDE SEQUENCE [LARGE SCALE GENOMIC DNA]</scope>
</reference>
<dbReference type="OrthoDB" id="191673at2759"/>
<dbReference type="InterPro" id="IPR016024">
    <property type="entry name" value="ARM-type_fold"/>
</dbReference>
<feature type="domain" description="Cilia- and flagella-associated protein 69 ARM repeats" evidence="2">
    <location>
        <begin position="263"/>
        <end position="342"/>
    </location>
</feature>
<dbReference type="PANTHER" id="PTHR14716">
    <property type="entry name" value="CILIA- AND FLAGELLA-ASSOCIATED PROTEIN 69"/>
    <property type="match status" value="1"/>
</dbReference>
<dbReference type="InterPro" id="IPR048732">
    <property type="entry name" value="CFA69"/>
</dbReference>
<protein>
    <submittedName>
        <fullName evidence="3">(spotted green pufferfish) hypothetical protein</fullName>
    </submittedName>
</protein>
<dbReference type="EMBL" id="CAAE01012158">
    <property type="protein sequence ID" value="CAF94404.1"/>
    <property type="molecule type" value="Genomic_DNA"/>
</dbReference>
<feature type="signal peptide" evidence="1">
    <location>
        <begin position="1"/>
        <end position="18"/>
    </location>
</feature>
<feature type="chain" id="PRO_5004244156" evidence="1">
    <location>
        <begin position="19"/>
        <end position="355"/>
    </location>
</feature>
<feature type="domain" description="Cilia- and flagella-associated protein 69 ARM repeats" evidence="2">
    <location>
        <begin position="183"/>
        <end position="261"/>
    </location>
</feature>
<reference evidence="3" key="2">
    <citation type="submission" date="2004-02" db="EMBL/GenBank/DDBJ databases">
        <authorList>
            <consortium name="Genoscope"/>
            <consortium name="Whitehead Institute Centre for Genome Research"/>
        </authorList>
    </citation>
    <scope>NUCLEOTIDE SEQUENCE</scope>
</reference>
<proteinExistence type="predicted"/>
<comment type="caution">
    <text evidence="3">The sequence shown here is derived from an EMBL/GenBank/DDBJ whole genome shotgun (WGS) entry which is preliminary data.</text>
</comment>
<sequence length="355" mass="39631">MKKLLLNLLIIMSNDMAAVQIYREERVILALLTLMKPPGALSEWQTVARDWSVSQQEALQLQALTALAAIAPLLLDNYASCQGNTCLLLLLDWCVKQDAEFERGNNVRSAERGVKKVQVLYCIRVLRSVTASGDETVNQDLCDQGLINQLLGKLFSCLHFLCPLNLISAFKIKLLFCFLGGGFLGILTQMEANSNDKDIVTIQIMTDIQLILAVLCESDMHRKELFGSEGVEMVIHFLKKGSHKFYSGLGHNKLTLTTIDCHIHGIILATVLELCENPNTLSHILSWRNDAGHTAAKILLQLWREEEADLKVSRKQHGVLAGQSHTTWVSLMKCQRLVSVASVSNTKTFSWERCA</sequence>
<organism evidence="3">
    <name type="scientific">Tetraodon nigroviridis</name>
    <name type="common">Spotted green pufferfish</name>
    <name type="synonym">Chelonodon nigroviridis</name>
    <dbReference type="NCBI Taxonomy" id="99883"/>
    <lineage>
        <taxon>Eukaryota</taxon>
        <taxon>Metazoa</taxon>
        <taxon>Chordata</taxon>
        <taxon>Craniata</taxon>
        <taxon>Vertebrata</taxon>
        <taxon>Euteleostomi</taxon>
        <taxon>Actinopterygii</taxon>
        <taxon>Neopterygii</taxon>
        <taxon>Teleostei</taxon>
        <taxon>Neoteleostei</taxon>
        <taxon>Acanthomorphata</taxon>
        <taxon>Eupercaria</taxon>
        <taxon>Tetraodontiformes</taxon>
        <taxon>Tetradontoidea</taxon>
        <taxon>Tetraodontidae</taxon>
        <taxon>Tetraodon</taxon>
    </lineage>
</organism>
<dbReference type="KEGG" id="tng:GSTEN00010466G001"/>
<name>Q4SY78_TETNG</name>
<dbReference type="GO" id="GO:0097225">
    <property type="term" value="C:sperm midpiece"/>
    <property type="evidence" value="ECO:0007669"/>
    <property type="project" value="TreeGrafter"/>
</dbReference>
<dbReference type="GO" id="GO:1902093">
    <property type="term" value="P:positive regulation of flagellated sperm motility"/>
    <property type="evidence" value="ECO:0007669"/>
    <property type="project" value="TreeGrafter"/>
</dbReference>
<gene>
    <name evidence="3" type="ORF">GSTENG00010466001</name>
</gene>
<evidence type="ECO:0000259" key="2">
    <source>
        <dbReference type="Pfam" id="PF21049"/>
    </source>
</evidence>
<evidence type="ECO:0000313" key="3">
    <source>
        <dbReference type="EMBL" id="CAF94404.1"/>
    </source>
</evidence>
<dbReference type="SUPFAM" id="SSF48371">
    <property type="entry name" value="ARM repeat"/>
    <property type="match status" value="1"/>
</dbReference>
<dbReference type="InterPro" id="IPR048733">
    <property type="entry name" value="CFA69_ARM_dom"/>
</dbReference>
<accession>Q4SY78</accession>
<dbReference type="Pfam" id="PF21049">
    <property type="entry name" value="CFA69_ARM_rpt"/>
    <property type="match status" value="3"/>
</dbReference>
<dbReference type="GO" id="GO:1990834">
    <property type="term" value="P:response to odorant"/>
    <property type="evidence" value="ECO:0007669"/>
    <property type="project" value="TreeGrafter"/>
</dbReference>
<dbReference type="PANTHER" id="PTHR14716:SF0">
    <property type="entry name" value="CILIA- AND FLAGELLA-ASSOCIATED PROTEIN 69"/>
    <property type="match status" value="1"/>
</dbReference>